<evidence type="ECO:0000256" key="2">
    <source>
        <dbReference type="ARBA" id="ARBA00022475"/>
    </source>
</evidence>
<keyword evidence="4 6" id="KW-1133">Transmembrane helix</keyword>
<evidence type="ECO:0000256" key="6">
    <source>
        <dbReference type="SAM" id="Phobius"/>
    </source>
</evidence>
<evidence type="ECO:0000256" key="4">
    <source>
        <dbReference type="ARBA" id="ARBA00022989"/>
    </source>
</evidence>
<evidence type="ECO:0000313" key="7">
    <source>
        <dbReference type="EMBL" id="ABU59603.1"/>
    </source>
</evidence>
<dbReference type="KEGG" id="rca:Rcas_3554"/>
<feature type="transmembrane region" description="Helical" evidence="6">
    <location>
        <begin position="147"/>
        <end position="164"/>
    </location>
</feature>
<feature type="transmembrane region" description="Helical" evidence="6">
    <location>
        <begin position="117"/>
        <end position="135"/>
    </location>
</feature>
<evidence type="ECO:0000256" key="5">
    <source>
        <dbReference type="ARBA" id="ARBA00023136"/>
    </source>
</evidence>
<feature type="transmembrane region" description="Helical" evidence="6">
    <location>
        <begin position="78"/>
        <end position="97"/>
    </location>
</feature>
<organism evidence="7 8">
    <name type="scientific">Roseiflexus castenholzii (strain DSM 13941 / HLO8)</name>
    <dbReference type="NCBI Taxonomy" id="383372"/>
    <lineage>
        <taxon>Bacteria</taxon>
        <taxon>Bacillati</taxon>
        <taxon>Chloroflexota</taxon>
        <taxon>Chloroflexia</taxon>
        <taxon>Chloroflexales</taxon>
        <taxon>Roseiflexineae</taxon>
        <taxon>Roseiflexaceae</taxon>
        <taxon>Roseiflexus</taxon>
    </lineage>
</organism>
<evidence type="ECO:0000256" key="3">
    <source>
        <dbReference type="ARBA" id="ARBA00022692"/>
    </source>
</evidence>
<feature type="transmembrane region" description="Helical" evidence="6">
    <location>
        <begin position="48"/>
        <end position="71"/>
    </location>
</feature>
<comment type="subcellular location">
    <subcellularLocation>
        <location evidence="1">Cell membrane</location>
        <topology evidence="1">Multi-pass membrane protein</topology>
    </subcellularLocation>
</comment>
<dbReference type="EMBL" id="CP000804">
    <property type="protein sequence ID" value="ABU59603.1"/>
    <property type="molecule type" value="Genomic_DNA"/>
</dbReference>
<dbReference type="Pfam" id="PF09678">
    <property type="entry name" value="Caa3_CtaG"/>
    <property type="match status" value="1"/>
</dbReference>
<feature type="transmembrane region" description="Helical" evidence="6">
    <location>
        <begin position="228"/>
        <end position="250"/>
    </location>
</feature>
<keyword evidence="5 6" id="KW-0472">Membrane</keyword>
<dbReference type="Proteomes" id="UP000000263">
    <property type="component" value="Chromosome"/>
</dbReference>
<dbReference type="RefSeq" id="WP_012122026.1">
    <property type="nucleotide sequence ID" value="NC_009767.1"/>
</dbReference>
<proteinExistence type="predicted"/>
<protein>
    <submittedName>
        <fullName evidence="7">Membrane protein-like protein</fullName>
    </submittedName>
</protein>
<reference evidence="7 8" key="1">
    <citation type="submission" date="2007-08" db="EMBL/GenBank/DDBJ databases">
        <title>Complete sequence of Roseiflexus castenholzii DSM 13941.</title>
        <authorList>
            <consortium name="US DOE Joint Genome Institute"/>
            <person name="Copeland A."/>
            <person name="Lucas S."/>
            <person name="Lapidus A."/>
            <person name="Barry K."/>
            <person name="Glavina del Rio T."/>
            <person name="Dalin E."/>
            <person name="Tice H."/>
            <person name="Pitluck S."/>
            <person name="Thompson L.S."/>
            <person name="Brettin T."/>
            <person name="Bruce D."/>
            <person name="Detter J.C."/>
            <person name="Han C."/>
            <person name="Tapia R."/>
            <person name="Schmutz J."/>
            <person name="Larimer F."/>
            <person name="Land M."/>
            <person name="Hauser L."/>
            <person name="Kyrpides N."/>
            <person name="Mikhailova N."/>
            <person name="Bryant D.A."/>
            <person name="Hanada S."/>
            <person name="Tsukatani Y."/>
            <person name="Richardson P."/>
        </authorList>
    </citation>
    <scope>NUCLEOTIDE SEQUENCE [LARGE SCALE GENOMIC DNA]</scope>
    <source>
        <strain evidence="8">DSM 13941 / HLO8</strain>
    </source>
</reference>
<gene>
    <name evidence="7" type="ordered locus">Rcas_3554</name>
</gene>
<name>A7NPV7_ROSCS</name>
<keyword evidence="2" id="KW-1003">Cell membrane</keyword>
<keyword evidence="3 6" id="KW-0812">Transmembrane</keyword>
<dbReference type="eggNOG" id="COG3336">
    <property type="taxonomic scope" value="Bacteria"/>
</dbReference>
<dbReference type="AlphaFoldDB" id="A7NPV7"/>
<evidence type="ECO:0000313" key="8">
    <source>
        <dbReference type="Proteomes" id="UP000000263"/>
    </source>
</evidence>
<dbReference type="HOGENOM" id="CLU_054944_0_1_0"/>
<dbReference type="InterPro" id="IPR019108">
    <property type="entry name" value="Caa3_assmbl_CtaG-rel"/>
</dbReference>
<dbReference type="STRING" id="383372.Rcas_3554"/>
<dbReference type="GO" id="GO:0005886">
    <property type="term" value="C:plasma membrane"/>
    <property type="evidence" value="ECO:0007669"/>
    <property type="project" value="UniProtKB-SubCell"/>
</dbReference>
<evidence type="ECO:0000256" key="1">
    <source>
        <dbReference type="ARBA" id="ARBA00004651"/>
    </source>
</evidence>
<accession>A7NPV7</accession>
<sequence length="264" mass="29766">MYEWNFEPGLIANLALIAGGYALCVTGPLRRFFPGSAPPTPVQVRLFYVGWVVLFIALASPIDSLASYLLTMHMLQHLLLAMVAPPFLLLGLPRWVLRPIMRVPGAYPVGSFLTNPVVVFFAFNAVFALWHVPAYYDLALRDERIHILEHVMFFVVGVLSWWPICSPMDELPSAHPLMQTAYLFFMSLPTTIIGALIAFAEAPLYPFYALRPRLWGVSLGDDQQLAGLIMWVPGSLIYFAVLTVVFIRWLNREDGDELRLEVRG</sequence>
<keyword evidence="8" id="KW-1185">Reference proteome</keyword>
<dbReference type="OrthoDB" id="9808789at2"/>
<feature type="transmembrane region" description="Helical" evidence="6">
    <location>
        <begin position="184"/>
        <end position="208"/>
    </location>
</feature>